<protein>
    <submittedName>
        <fullName evidence="1">PaREP1 family protein</fullName>
    </submittedName>
</protein>
<dbReference type="Proteomes" id="UP000053480">
    <property type="component" value="Unassembled WGS sequence"/>
</dbReference>
<reference evidence="1" key="1">
    <citation type="submission" date="2024-07" db="EMBL/GenBank/DDBJ databases">
        <title>Metagenome and Metagenome-Assembled Genomes of Archaea from a hot spring from the geothermal field of Los Azufres, Mexico.</title>
        <authorList>
            <person name="Marin-Paredes R."/>
            <person name="Martinez-Romero E."/>
            <person name="Servin-Garciduenas L.E."/>
        </authorList>
    </citation>
    <scope>NUCLEOTIDE SEQUENCE</scope>
    <source>
        <strain evidence="1">AZ1-454</strain>
    </source>
</reference>
<sequence length="156" mass="18095">MKEVNIPSALYHRLEKELEGKGVTVEDFLLDQLLESFNDYGLYSEVSREYFELGKELEARGMLVDAGEAYWRSLAYLLKGIVSKQGFKIDSYQDYFSLIEFLSYKLGDGELVVHFVNSERLHGEFHPRPQSEDAFKVRKEHLEKLLVKLQALQGKL</sequence>
<evidence type="ECO:0000313" key="1">
    <source>
        <dbReference type="EMBL" id="MEW9491767.1"/>
    </source>
</evidence>
<dbReference type="EMBL" id="JZWS03000007">
    <property type="protein sequence ID" value="MEW9491767.1"/>
    <property type="molecule type" value="Genomic_DNA"/>
</dbReference>
<evidence type="ECO:0000313" key="2">
    <source>
        <dbReference type="Proteomes" id="UP000053480"/>
    </source>
</evidence>
<comment type="caution">
    <text evidence="1">The sequence shown here is derived from an EMBL/GenBank/DDBJ whole genome shotgun (WGS) entry which is preliminary data.</text>
</comment>
<accession>A0ACC6TPF1</accession>
<organism evidence="1 2">
    <name type="scientific">Candidatus Aramenus sulfurataquae</name>
    <dbReference type="NCBI Taxonomy" id="1326980"/>
    <lineage>
        <taxon>Archaea</taxon>
        <taxon>Thermoproteota</taxon>
        <taxon>Thermoprotei</taxon>
        <taxon>Sulfolobales</taxon>
        <taxon>Sulfolobaceae</taxon>
        <taxon>Candidatus Aramenus</taxon>
    </lineage>
</organism>
<proteinExistence type="predicted"/>
<gene>
    <name evidence="1" type="ORF">TQ35_0006155</name>
</gene>
<name>A0ACC6TPF1_9CREN</name>